<dbReference type="SUPFAM" id="SSF53244">
    <property type="entry name" value="MurD-like peptide ligases, peptide-binding domain"/>
    <property type="match status" value="1"/>
</dbReference>
<evidence type="ECO:0000256" key="6">
    <source>
        <dbReference type="ARBA" id="ARBA00022984"/>
    </source>
</evidence>
<feature type="domain" description="Mur ligase N-terminal catalytic" evidence="10">
    <location>
        <begin position="2"/>
        <end position="98"/>
    </location>
</feature>
<dbReference type="GO" id="GO:0051301">
    <property type="term" value="P:cell division"/>
    <property type="evidence" value="ECO:0007669"/>
    <property type="project" value="UniProtKB-KW"/>
</dbReference>
<evidence type="ECO:0000256" key="3">
    <source>
        <dbReference type="ARBA" id="ARBA00022741"/>
    </source>
</evidence>
<dbReference type="InterPro" id="IPR004101">
    <property type="entry name" value="Mur_ligase_C"/>
</dbReference>
<keyword evidence="9" id="KW-0460">Magnesium</keyword>
<dbReference type="Pfam" id="PF02875">
    <property type="entry name" value="Mur_ligase_C"/>
    <property type="match status" value="1"/>
</dbReference>
<comment type="cofactor">
    <cofactor evidence="9">
        <name>Mg(2+)</name>
        <dbReference type="ChEBI" id="CHEBI:18420"/>
    </cofactor>
</comment>
<dbReference type="EMBL" id="CACVAV010000266">
    <property type="protein sequence ID" value="CAA6816685.1"/>
    <property type="molecule type" value="Genomic_DNA"/>
</dbReference>
<dbReference type="PANTHER" id="PTHR43445:SF5">
    <property type="entry name" value="UDP-N-ACETYLMURAMATE--L-ALANYL-GAMMA-D-GLUTAMYL-MESO-2,6-DIAMINOHEPTANDIOATE LIGASE"/>
    <property type="match status" value="1"/>
</dbReference>
<dbReference type="NCBIfam" id="TIGR01081">
    <property type="entry name" value="mpl"/>
    <property type="match status" value="1"/>
</dbReference>
<name>A0A6S6TC20_9GAMM</name>
<dbReference type="Pfam" id="PF08245">
    <property type="entry name" value="Mur_ligase_M"/>
    <property type="match status" value="1"/>
</dbReference>
<sequence>MKIHILGICGTFMGGVALLAREKGMEVSGADANVYPPMSTLLAEQGITIIEGYEPTDLPDEQDVTVIGNVMRRGLSVVEQLLNSNEAYTSGPQWLYENILRDRWVLAVAGTHGKTTTAGMLAWILEYAGMNPGFLIGGVPENFGVSARLGDSPFFVVEADEYDTAFFDKRSKFVHYHPRTLIFNNLEYDHADIFPDLNAIKTQFHHLMRMVPGAGLVVANGQDQNVADVLQMGCWTEVETFAEGNWTAEYIQADGSEFRVLLEGKDCGVVCWDSIGEHNVNNALSAIAAARHAGVPVEHAIAALAEFKGVKRRMQLRGQVAGVSVYDDFAHHPTAIITTLAGLRAKVGDKARIIALLEPRSNTMRMGEHKDKLAAALSEADDVWLYQPGGLGWELSDVVDALGDKGRLAGDIQQLVADVVSEIKPGDHVLIMSNGGFGGIHEKLLDALAGSA</sequence>
<keyword evidence="4 9" id="KW-0067">ATP-binding</keyword>
<evidence type="ECO:0000256" key="5">
    <source>
        <dbReference type="ARBA" id="ARBA00022960"/>
    </source>
</evidence>
<evidence type="ECO:0000256" key="9">
    <source>
        <dbReference type="HAMAP-Rule" id="MF_02020"/>
    </source>
</evidence>
<dbReference type="GO" id="GO:0009254">
    <property type="term" value="P:peptidoglycan turnover"/>
    <property type="evidence" value="ECO:0007669"/>
    <property type="project" value="UniProtKB-UniRule"/>
</dbReference>
<dbReference type="GO" id="GO:0005524">
    <property type="term" value="F:ATP binding"/>
    <property type="evidence" value="ECO:0007669"/>
    <property type="project" value="UniProtKB-UniRule"/>
</dbReference>
<dbReference type="Gene3D" id="3.40.1190.10">
    <property type="entry name" value="Mur-like, catalytic domain"/>
    <property type="match status" value="1"/>
</dbReference>
<evidence type="ECO:0000313" key="13">
    <source>
        <dbReference type="EMBL" id="CAA6816685.1"/>
    </source>
</evidence>
<dbReference type="SUPFAM" id="SSF53623">
    <property type="entry name" value="MurD-like peptide ligases, catalytic domain"/>
    <property type="match status" value="1"/>
</dbReference>
<feature type="domain" description="Mur ligase central" evidence="12">
    <location>
        <begin position="108"/>
        <end position="290"/>
    </location>
</feature>
<accession>A0A6S6TC20</accession>
<evidence type="ECO:0000259" key="12">
    <source>
        <dbReference type="Pfam" id="PF08245"/>
    </source>
</evidence>
<dbReference type="PANTHER" id="PTHR43445">
    <property type="entry name" value="UDP-N-ACETYLMURAMATE--L-ALANINE LIGASE-RELATED"/>
    <property type="match status" value="1"/>
</dbReference>
<comment type="pathway">
    <text evidence="9">Cell wall biogenesis; peptidoglycan recycling.</text>
</comment>
<dbReference type="GO" id="GO:0071555">
    <property type="term" value="P:cell wall organization"/>
    <property type="evidence" value="ECO:0007669"/>
    <property type="project" value="UniProtKB-KW"/>
</dbReference>
<dbReference type="InterPro" id="IPR005757">
    <property type="entry name" value="Mpl"/>
</dbReference>
<evidence type="ECO:0000256" key="8">
    <source>
        <dbReference type="ARBA" id="ARBA00023316"/>
    </source>
</evidence>
<gene>
    <name evidence="9" type="primary">mpl</name>
    <name evidence="13" type="ORF">HELGO_WM18796</name>
</gene>
<comment type="similarity">
    <text evidence="9">Belongs to the MurCDEF family. Mpl subfamily.</text>
</comment>
<keyword evidence="6 9" id="KW-0573">Peptidoglycan synthesis</keyword>
<dbReference type="InterPro" id="IPR000713">
    <property type="entry name" value="Mur_ligase_N"/>
</dbReference>
<dbReference type="InterPro" id="IPR036565">
    <property type="entry name" value="Mur-like_cat_sf"/>
</dbReference>
<comment type="function">
    <text evidence="9">Reutilizes the intact tripeptide L-alanyl-gamma-D-glutamyl-meso-diaminopimelate by linking it to UDP-N-acetylmuramate.</text>
</comment>
<keyword evidence="1 9" id="KW-0436">Ligase</keyword>
<feature type="domain" description="Mur ligase C-terminal" evidence="11">
    <location>
        <begin position="312"/>
        <end position="435"/>
    </location>
</feature>
<dbReference type="GO" id="GO:0009252">
    <property type="term" value="P:peptidoglycan biosynthetic process"/>
    <property type="evidence" value="ECO:0007669"/>
    <property type="project" value="UniProtKB-UniRule"/>
</dbReference>
<dbReference type="InterPro" id="IPR036615">
    <property type="entry name" value="Mur_ligase_C_dom_sf"/>
</dbReference>
<comment type="catalytic activity">
    <reaction evidence="9">
        <text>UDP-N-acetyl-alpha-D-muramate + L-alanyl-gamma-D-glutamyl-meso-2,6-diaminopimelate + ATP = UDP-N-acetyl-alpha-D-muramoyl-L-alanyl-gamma-D-glutamyl-meso-2,6-diaminopimelate + ADP + phosphate + H(+)</text>
        <dbReference type="Rhea" id="RHEA:29563"/>
        <dbReference type="ChEBI" id="CHEBI:15378"/>
        <dbReference type="ChEBI" id="CHEBI:30616"/>
        <dbReference type="ChEBI" id="CHEBI:43474"/>
        <dbReference type="ChEBI" id="CHEBI:61401"/>
        <dbReference type="ChEBI" id="CHEBI:70757"/>
        <dbReference type="ChEBI" id="CHEBI:83905"/>
        <dbReference type="ChEBI" id="CHEBI:456216"/>
        <dbReference type="EC" id="6.3.2.45"/>
    </reaction>
</comment>
<dbReference type="Gene3D" id="3.90.190.20">
    <property type="entry name" value="Mur ligase, C-terminal domain"/>
    <property type="match status" value="1"/>
</dbReference>
<dbReference type="SUPFAM" id="SSF51984">
    <property type="entry name" value="MurCD N-terminal domain"/>
    <property type="match status" value="1"/>
</dbReference>
<dbReference type="Gene3D" id="3.40.50.720">
    <property type="entry name" value="NAD(P)-binding Rossmann-like Domain"/>
    <property type="match status" value="1"/>
</dbReference>
<keyword evidence="2 9" id="KW-0132">Cell division</keyword>
<dbReference type="HAMAP" id="MF_02020">
    <property type="entry name" value="Mpl"/>
    <property type="match status" value="1"/>
</dbReference>
<proteinExistence type="inferred from homology"/>
<keyword evidence="3 9" id="KW-0547">Nucleotide-binding</keyword>
<keyword evidence="5 9" id="KW-0133">Cell shape</keyword>
<dbReference type="InterPro" id="IPR050061">
    <property type="entry name" value="MurCDEF_pg_biosynth"/>
</dbReference>
<evidence type="ECO:0000256" key="4">
    <source>
        <dbReference type="ARBA" id="ARBA00022840"/>
    </source>
</evidence>
<reference evidence="13" key="1">
    <citation type="submission" date="2020-01" db="EMBL/GenBank/DDBJ databases">
        <authorList>
            <person name="Meier V. D."/>
            <person name="Meier V D."/>
        </authorList>
    </citation>
    <scope>NUCLEOTIDE SEQUENCE</scope>
    <source>
        <strain evidence="13">HLG_WM_MAG_08</strain>
    </source>
</reference>
<dbReference type="EC" id="6.3.2.45" evidence="9"/>
<feature type="binding site" evidence="9">
    <location>
        <begin position="110"/>
        <end position="116"/>
    </location>
    <ligand>
        <name>ATP</name>
        <dbReference type="ChEBI" id="CHEBI:30616"/>
    </ligand>
</feature>
<evidence type="ECO:0000256" key="7">
    <source>
        <dbReference type="ARBA" id="ARBA00023306"/>
    </source>
</evidence>
<dbReference type="AlphaFoldDB" id="A0A6S6TC20"/>
<organism evidence="13">
    <name type="scientific">uncultured Thiotrichaceae bacterium</name>
    <dbReference type="NCBI Taxonomy" id="298394"/>
    <lineage>
        <taxon>Bacteria</taxon>
        <taxon>Pseudomonadati</taxon>
        <taxon>Pseudomonadota</taxon>
        <taxon>Gammaproteobacteria</taxon>
        <taxon>Thiotrichales</taxon>
        <taxon>Thiotrichaceae</taxon>
        <taxon>environmental samples</taxon>
    </lineage>
</organism>
<evidence type="ECO:0000259" key="11">
    <source>
        <dbReference type="Pfam" id="PF02875"/>
    </source>
</evidence>
<evidence type="ECO:0000259" key="10">
    <source>
        <dbReference type="Pfam" id="PF01225"/>
    </source>
</evidence>
<dbReference type="Pfam" id="PF01225">
    <property type="entry name" value="Mur_ligase"/>
    <property type="match status" value="1"/>
</dbReference>
<dbReference type="GO" id="GO:0106418">
    <property type="term" value="F:UDP-N-acetylmuramate-L-alanyl-gamma-D-glutamyl-meso-2,6-diaminoheptanedioate ligase activity"/>
    <property type="evidence" value="ECO:0007669"/>
    <property type="project" value="UniProtKB-EC"/>
</dbReference>
<keyword evidence="8 9" id="KW-0961">Cell wall biogenesis/degradation</keyword>
<dbReference type="InterPro" id="IPR013221">
    <property type="entry name" value="Mur_ligase_cen"/>
</dbReference>
<evidence type="ECO:0000256" key="2">
    <source>
        <dbReference type="ARBA" id="ARBA00022618"/>
    </source>
</evidence>
<evidence type="ECO:0000256" key="1">
    <source>
        <dbReference type="ARBA" id="ARBA00022598"/>
    </source>
</evidence>
<dbReference type="UniPathway" id="UPA00544"/>
<keyword evidence="7 9" id="KW-0131">Cell cycle</keyword>
<protein>
    <recommendedName>
        <fullName evidence="9">UDP-N-acetylmuramate--L-alanyl-gamma-D-glutamyl-meso-2,6-diaminoheptandioate ligase</fullName>
        <ecNumber evidence="9">6.3.2.45</ecNumber>
    </recommendedName>
    <alternativeName>
        <fullName evidence="9">Murein peptide ligase</fullName>
    </alternativeName>
    <alternativeName>
        <fullName evidence="9">UDP-N-acetylmuramate:L-alanyl-gamma-D-glutamyl-meso-diaminopimelate ligase</fullName>
    </alternativeName>
</protein>
<dbReference type="GO" id="GO:0008360">
    <property type="term" value="P:regulation of cell shape"/>
    <property type="evidence" value="ECO:0007669"/>
    <property type="project" value="UniProtKB-KW"/>
</dbReference>